<protein>
    <submittedName>
        <fullName evidence="1">Uncharacterized protein</fullName>
    </submittedName>
</protein>
<reference evidence="1" key="1">
    <citation type="journal article" date="2015" name="Nature">
        <title>Complex archaea that bridge the gap between prokaryotes and eukaryotes.</title>
        <authorList>
            <person name="Spang A."/>
            <person name="Saw J.H."/>
            <person name="Jorgensen S.L."/>
            <person name="Zaremba-Niedzwiedzka K."/>
            <person name="Martijn J."/>
            <person name="Lind A.E."/>
            <person name="van Eijk R."/>
            <person name="Schleper C."/>
            <person name="Guy L."/>
            <person name="Ettema T.J."/>
        </authorList>
    </citation>
    <scope>NUCLEOTIDE SEQUENCE</scope>
</reference>
<dbReference type="EMBL" id="LAZR01036342">
    <property type="protein sequence ID" value="KKL25096.1"/>
    <property type="molecule type" value="Genomic_DNA"/>
</dbReference>
<organism evidence="1">
    <name type="scientific">marine sediment metagenome</name>
    <dbReference type="NCBI Taxonomy" id="412755"/>
    <lineage>
        <taxon>unclassified sequences</taxon>
        <taxon>metagenomes</taxon>
        <taxon>ecological metagenomes</taxon>
    </lineage>
</organism>
<dbReference type="AlphaFoldDB" id="A0A0F9E5B0"/>
<name>A0A0F9E5B0_9ZZZZ</name>
<comment type="caution">
    <text evidence="1">The sequence shown here is derived from an EMBL/GenBank/DDBJ whole genome shotgun (WGS) entry which is preliminary data.</text>
</comment>
<accession>A0A0F9E5B0</accession>
<sequence>MDDMKRLGAAIALNDALEGLANIRIGVLLALARPDLGRFLAELTAPTVPSDASKELSENAIRLVASSDNFLQMLIELLENLQQQLEEEEG</sequence>
<proteinExistence type="predicted"/>
<evidence type="ECO:0000313" key="1">
    <source>
        <dbReference type="EMBL" id="KKL25096.1"/>
    </source>
</evidence>
<gene>
    <name evidence="1" type="ORF">LCGC14_2408740</name>
</gene>